<protein>
    <recommendedName>
        <fullName evidence="3">Tat pathway signal protein</fullName>
    </recommendedName>
</protein>
<accession>A0A1Y1QCD3</accession>
<evidence type="ECO:0000313" key="1">
    <source>
        <dbReference type="EMBL" id="OQX02350.1"/>
    </source>
</evidence>
<sequence>MQRRDFLKQALTSTVGMGLATSGAMLGQFSLAKAALADTNNKFVDYKALVCVYLAGGNDSMNMIIPTDNNMYKTYASAKQTLAIPFDQLLKINPRNSNTYAVGLNNNLPKVRNLFSTGRLGIIANVGTLHRRVTKAEMNRLDLLPPQLFSHNDQTAHWMRGNLDTSQYTGWAGRMADMISTTAVPMNFSLNGTNRLQVGAKSAPFTLGVDGVVDFSSLRASELRKKTFERLNRQAELQGNPLVSAYATAFSDMQANVTFVKGVLEGADSSKVGIPADNDLAAQLNHVANLIGQQDELKQTRQVFFVKLSGWDTHDDQKEDHAALLKTLDDALSYFDRRLNELGKQNAVTTFTMSEFGRTLSSNGDGTDHGWGGHQFVMGGAVAGGNIYGTLPDLTLGGRDDQGSAGRIIPSTASDQMTSTLLRWFGLSAGQVQELLPNLTNFDIPDLGFMKYTTHVR</sequence>
<organism evidence="1 2">
    <name type="scientific">Thiothrix lacustris</name>
    <dbReference type="NCBI Taxonomy" id="525917"/>
    <lineage>
        <taxon>Bacteria</taxon>
        <taxon>Pseudomonadati</taxon>
        <taxon>Pseudomonadota</taxon>
        <taxon>Gammaproteobacteria</taxon>
        <taxon>Thiotrichales</taxon>
        <taxon>Thiotrichaceae</taxon>
        <taxon>Thiothrix</taxon>
    </lineage>
</organism>
<evidence type="ECO:0008006" key="3">
    <source>
        <dbReference type="Google" id="ProtNLM"/>
    </source>
</evidence>
<dbReference type="PANTHER" id="PTHR43737:SF1">
    <property type="entry name" value="DUF1501 DOMAIN-CONTAINING PROTEIN"/>
    <property type="match status" value="1"/>
</dbReference>
<evidence type="ECO:0000313" key="2">
    <source>
        <dbReference type="Proteomes" id="UP000192491"/>
    </source>
</evidence>
<gene>
    <name evidence="1" type="ORF">BWK73_43015</name>
</gene>
<proteinExistence type="predicted"/>
<dbReference type="Proteomes" id="UP000192491">
    <property type="component" value="Unassembled WGS sequence"/>
</dbReference>
<reference evidence="1 2" key="1">
    <citation type="submission" date="2017-01" db="EMBL/GenBank/DDBJ databases">
        <title>Novel large sulfur bacteria in the metagenomes of groundwater-fed chemosynthetic microbial mats in the Lake Huron basin.</title>
        <authorList>
            <person name="Sharrar A.M."/>
            <person name="Flood B.E."/>
            <person name="Bailey J.V."/>
            <person name="Jones D.S."/>
            <person name="Biddanda B."/>
            <person name="Ruberg S.A."/>
            <person name="Marcus D.N."/>
            <person name="Dick G.J."/>
        </authorList>
    </citation>
    <scope>NUCLEOTIDE SEQUENCE [LARGE SCALE GENOMIC DNA]</scope>
    <source>
        <strain evidence="1">A8</strain>
    </source>
</reference>
<dbReference type="AlphaFoldDB" id="A0A1Y1QCD3"/>
<comment type="caution">
    <text evidence="1">The sequence shown here is derived from an EMBL/GenBank/DDBJ whole genome shotgun (WGS) entry which is preliminary data.</text>
</comment>
<dbReference type="EMBL" id="MTEJ01000496">
    <property type="protein sequence ID" value="OQX02350.1"/>
    <property type="molecule type" value="Genomic_DNA"/>
</dbReference>
<name>A0A1Y1QCD3_9GAMM</name>
<dbReference type="PANTHER" id="PTHR43737">
    <property type="entry name" value="BLL7424 PROTEIN"/>
    <property type="match status" value="1"/>
</dbReference>
<dbReference type="InterPro" id="IPR010869">
    <property type="entry name" value="DUF1501"/>
</dbReference>
<dbReference type="Pfam" id="PF07394">
    <property type="entry name" value="DUF1501"/>
    <property type="match status" value="1"/>
</dbReference>